<protein>
    <submittedName>
        <fullName evidence="1">Uncharacterized protein</fullName>
    </submittedName>
</protein>
<reference evidence="1" key="1">
    <citation type="submission" date="2024-09" db="EMBL/GenBank/DDBJ databases">
        <title>Black Yeasts Isolated from many extreme environments.</title>
        <authorList>
            <person name="Coleine C."/>
            <person name="Stajich J.E."/>
            <person name="Selbmann L."/>
        </authorList>
    </citation>
    <scope>NUCLEOTIDE SEQUENCE</scope>
    <source>
        <strain evidence="1">CCFEE 5737</strain>
    </source>
</reference>
<evidence type="ECO:0000313" key="2">
    <source>
        <dbReference type="Proteomes" id="UP001186974"/>
    </source>
</evidence>
<dbReference type="EMBL" id="JAWDJW010007006">
    <property type="protein sequence ID" value="KAK3063074.1"/>
    <property type="molecule type" value="Genomic_DNA"/>
</dbReference>
<gene>
    <name evidence="1" type="ORF">LTS18_002801</name>
</gene>
<sequence>MAVTADLLVAVAVHTSDENPPKVHIANMKDRFPSREFEIPTPSVDIEIDRKTHEWSNYFRSGLSGASGLLEKKKNAGGKFTSIGMDILVDGTVPEGGGLSSSAAFTCASALAVMKANGEDKVDKTELTELAIVSERAVGVNSGGMDQSASVFSLRGSALYVSFKPTLVAKAIEFPTTSEELVFVTAQSFVTSDKAVTAPVCYNLRVVECSIAACVLARIFGLKKTLPEDSGPLGVSLRGFHDTYFEEKEGVKNNHQVSIQDFEKQLEQLCTLVEDYLPNEEGYTKEQICDLLGISSNEFHSRFTSRFTVRAERFKIRQRAVHVFSEARRVGRFKELLLSPPKGESGDQLLKDLGALMNETQDSCRDVYECSCPELDELCKIARGAGSYGSRLTGAGWGGCCVHLVPKSKVEAVKKAWEDHYYRKKFPDITPEKLEEAVVVSEPGSGSTLFIVKGDDLV</sequence>
<proteinExistence type="predicted"/>
<organism evidence="1 2">
    <name type="scientific">Coniosporium uncinatum</name>
    <dbReference type="NCBI Taxonomy" id="93489"/>
    <lineage>
        <taxon>Eukaryota</taxon>
        <taxon>Fungi</taxon>
        <taxon>Dikarya</taxon>
        <taxon>Ascomycota</taxon>
        <taxon>Pezizomycotina</taxon>
        <taxon>Dothideomycetes</taxon>
        <taxon>Dothideomycetes incertae sedis</taxon>
        <taxon>Coniosporium</taxon>
    </lineage>
</organism>
<accession>A0ACC3D7R6</accession>
<evidence type="ECO:0000313" key="1">
    <source>
        <dbReference type="EMBL" id="KAK3063074.1"/>
    </source>
</evidence>
<comment type="caution">
    <text evidence="1">The sequence shown here is derived from an EMBL/GenBank/DDBJ whole genome shotgun (WGS) entry which is preliminary data.</text>
</comment>
<name>A0ACC3D7R6_9PEZI</name>
<keyword evidence="2" id="KW-1185">Reference proteome</keyword>
<dbReference type="Proteomes" id="UP001186974">
    <property type="component" value="Unassembled WGS sequence"/>
</dbReference>